<dbReference type="Proteomes" id="UP000002555">
    <property type="component" value="Segment"/>
</dbReference>
<dbReference type="KEGG" id="vg:2657974"/>
<evidence type="ECO:0000313" key="1">
    <source>
        <dbReference type="EMBL" id="AAQ17872.1"/>
    </source>
</evidence>
<proteinExistence type="predicted"/>
<reference evidence="1 2" key="1">
    <citation type="journal article" date="2001" name="J. Bacteriol.">
        <title>Phylogeny of the major head and tail genes of the wide-ranging T4-type bacteriophages.</title>
        <authorList>
            <person name="Tetart F."/>
            <person name="Desplats C."/>
            <person name="Kutateladze M."/>
            <person name="Monod C."/>
            <person name="Ackermann H.W."/>
            <person name="Krisch H.M."/>
        </authorList>
    </citation>
    <scope>NUCLEOTIDE SEQUENCE</scope>
</reference>
<dbReference type="EMBL" id="AY266303">
    <property type="protein sequence ID" value="AAQ17872.1"/>
    <property type="molecule type" value="Genomic_DNA"/>
</dbReference>
<sequence length="49" mass="5490">MFIKINNTSTPCEVRLKINGQYKSGTAYIKVNGKYQPVNSQTTNLKLKG</sequence>
<evidence type="ECO:0000313" key="2">
    <source>
        <dbReference type="Proteomes" id="UP000002555"/>
    </source>
</evidence>
<gene>
    <name evidence="1" type="ORF">Aeh1ORF209w</name>
</gene>
<organism evidence="1 2">
    <name type="scientific">Aeromonas phage Aeh1</name>
    <dbReference type="NCBI Taxonomy" id="2880362"/>
    <lineage>
        <taxon>Viruses</taxon>
        <taxon>Duplodnaviria</taxon>
        <taxon>Heunggongvirae</taxon>
        <taxon>Uroviricota</taxon>
        <taxon>Caudoviricetes</taxon>
        <taxon>Pantevenvirales</taxon>
        <taxon>Straboviridae</taxon>
        <taxon>Cinqassovirus</taxon>
        <taxon>Cinqassovirus aeh1</taxon>
    </lineage>
</organism>
<name>Q76YM4_9CAUD</name>
<accession>Q76YM4</accession>
<protein>
    <submittedName>
        <fullName evidence="1">Uncharacterized protein</fullName>
    </submittedName>
</protein>
<dbReference type="OrthoDB" id="38500at10239"/>
<keyword evidence="2" id="KW-1185">Reference proteome</keyword>
<dbReference type="RefSeq" id="NP_944098.1">
    <property type="nucleotide sequence ID" value="NC_005260.1"/>
</dbReference>